<accession>A0A2Z5AEL8</accession>
<evidence type="ECO:0000313" key="1">
    <source>
        <dbReference type="EMBL" id="AXA67730.1"/>
    </source>
</evidence>
<dbReference type="EMBL" id="CP022198">
    <property type="protein sequence ID" value="AXA67730.1"/>
    <property type="molecule type" value="Genomic_DNA"/>
</dbReference>
<evidence type="ECO:0000313" key="2">
    <source>
        <dbReference type="Proteomes" id="UP000250579"/>
    </source>
</evidence>
<proteinExistence type="predicted"/>
<dbReference type="Proteomes" id="UP000250579">
    <property type="component" value="Chromosome"/>
</dbReference>
<dbReference type="AlphaFoldDB" id="A0A2Z5AEL8"/>
<gene>
    <name evidence="1" type="ORF">CE139_18525</name>
</gene>
<sequence length="330" mass="37578">MSSTAAASAFDKDAYLSRLAASRARVRETELQLRDWLRLLKEHASKTIMDLEPLLYSFPQQKGEERLRLVYDIHVNKKRYGNLGIAMRSSSSRTDLCNAVPSELMRILHATQDSTKVKQVAAALKAFNRFNARVGALKGFGIGFPQPEERGPVVHRWLNALETYGEQCIPSLEKAFAEFDLLSSGLDDAMLAFNLTMGRIRYRAIRCTYTVDDFDPLGPSCPMLKVVVLINKATGQRRYNEMTDFKKALKRKRIAQELKHGLGRDPEKSEVEDALRALRPRKESEWITKEVIKACYFGRSINQIFEAQENLVAVMQPWTQARNQLRALLP</sequence>
<reference evidence="1 2" key="1">
    <citation type="submission" date="2017-06" db="EMBL/GenBank/DDBJ databases">
        <title>Evolution towards high GC content and high-temperature stress adaptation in endophytic Pseudomonas oryzihabitans impacted its plant-growth promoting traits.</title>
        <authorList>
            <person name="Nascimento F.X."/>
        </authorList>
    </citation>
    <scope>NUCLEOTIDE SEQUENCE [LARGE SCALE GENOMIC DNA]</scope>
    <source>
        <strain evidence="1 2">MS8</strain>
    </source>
</reference>
<protein>
    <submittedName>
        <fullName evidence="1">Uncharacterized protein</fullName>
    </submittedName>
</protein>
<name>A0A2Z5AEL8_9PSED</name>
<organism evidence="1 2">
    <name type="scientific">Pseudomonas oryzihabitans</name>
    <dbReference type="NCBI Taxonomy" id="47885"/>
    <lineage>
        <taxon>Bacteria</taxon>
        <taxon>Pseudomonadati</taxon>
        <taxon>Pseudomonadota</taxon>
        <taxon>Gammaproteobacteria</taxon>
        <taxon>Pseudomonadales</taxon>
        <taxon>Pseudomonadaceae</taxon>
        <taxon>Pseudomonas</taxon>
    </lineage>
</organism>